<dbReference type="GO" id="GO:0051536">
    <property type="term" value="F:iron-sulfur cluster binding"/>
    <property type="evidence" value="ECO:0007669"/>
    <property type="project" value="UniProtKB-KW"/>
</dbReference>
<comment type="cofactor">
    <cofactor evidence="1">
        <name>[4Fe-4S] cluster</name>
        <dbReference type="ChEBI" id="CHEBI:49883"/>
    </cofactor>
</comment>
<dbReference type="PROSITE" id="PS51918">
    <property type="entry name" value="RADICAL_SAM"/>
    <property type="match status" value="1"/>
</dbReference>
<evidence type="ECO:0000256" key="4">
    <source>
        <dbReference type="ARBA" id="ARBA00023004"/>
    </source>
</evidence>
<dbReference type="Proteomes" id="UP000198670">
    <property type="component" value="Unassembled WGS sequence"/>
</dbReference>
<keyword evidence="2" id="KW-0949">S-adenosyl-L-methionine</keyword>
<dbReference type="PANTHER" id="PTHR11228:SF27">
    <property type="entry name" value="GLYCYL-RADICAL ENZYME ACTIVATING ENZYME MJ1227-RELATED"/>
    <property type="match status" value="1"/>
</dbReference>
<proteinExistence type="predicted"/>
<dbReference type="EMBL" id="FOQO01000007">
    <property type="protein sequence ID" value="SFJ03907.1"/>
    <property type="molecule type" value="Genomic_DNA"/>
</dbReference>
<name>A0A1I3N3S4_9SPHI</name>
<dbReference type="Pfam" id="PF04055">
    <property type="entry name" value="Radical_SAM"/>
    <property type="match status" value="1"/>
</dbReference>
<dbReference type="InterPro" id="IPR013785">
    <property type="entry name" value="Aldolase_TIM"/>
</dbReference>
<evidence type="ECO:0000256" key="1">
    <source>
        <dbReference type="ARBA" id="ARBA00001966"/>
    </source>
</evidence>
<dbReference type="RefSeq" id="WP_090628068.1">
    <property type="nucleotide sequence ID" value="NZ_FOQO01000007.1"/>
</dbReference>
<keyword evidence="5" id="KW-0411">Iron-sulfur</keyword>
<keyword evidence="3" id="KW-0479">Metal-binding</keyword>
<dbReference type="InterPro" id="IPR007197">
    <property type="entry name" value="rSAM"/>
</dbReference>
<keyword evidence="4" id="KW-0408">Iron</keyword>
<sequence length="225" mass="25221">MQGAIYSISPITLLDYPGKTACILWFAGCNMRCTYCYNPDIVLGKGRMSIAQALEFLRSRRGLLQGVVLSGGECTLHPTILPLLEAAKEYGFDVKVDTNGSRPKVLEALITRNLVDYIALDFKALAHRYQAITKSALFPEFVESLVLLNRSNVTFEVRTTVHSELITHEDLQTMVRFLQKRAYKGRYYIQRYVNGVPVLGTLGWSLNNGNLSALSVDGIQVVERR</sequence>
<reference evidence="7 8" key="1">
    <citation type="submission" date="2016-10" db="EMBL/GenBank/DDBJ databases">
        <authorList>
            <person name="de Groot N.N."/>
        </authorList>
    </citation>
    <scope>NUCLEOTIDE SEQUENCE [LARGE SCALE GENOMIC DNA]</scope>
    <source>
        <strain evidence="7 8">RK1</strain>
    </source>
</reference>
<keyword evidence="7" id="KW-0670">Pyruvate</keyword>
<keyword evidence="8" id="KW-1185">Reference proteome</keyword>
<dbReference type="InterPro" id="IPR058240">
    <property type="entry name" value="rSAM_sf"/>
</dbReference>
<evidence type="ECO:0000313" key="7">
    <source>
        <dbReference type="EMBL" id="SFJ03907.1"/>
    </source>
</evidence>
<dbReference type="PANTHER" id="PTHR11228">
    <property type="entry name" value="RADICAL SAM DOMAIN PROTEIN"/>
    <property type="match status" value="1"/>
</dbReference>
<dbReference type="InterPro" id="IPR050377">
    <property type="entry name" value="Radical_SAM_PqqE_MftC-like"/>
</dbReference>
<evidence type="ECO:0000313" key="8">
    <source>
        <dbReference type="Proteomes" id="UP000198670"/>
    </source>
</evidence>
<keyword evidence="7" id="KW-0456">Lyase</keyword>
<dbReference type="NCBIfam" id="TIGR02495">
    <property type="entry name" value="NrdG2"/>
    <property type="match status" value="1"/>
</dbReference>
<dbReference type="Gene3D" id="3.20.20.70">
    <property type="entry name" value="Aldolase class I"/>
    <property type="match status" value="1"/>
</dbReference>
<dbReference type="CDD" id="cd01335">
    <property type="entry name" value="Radical_SAM"/>
    <property type="match status" value="1"/>
</dbReference>
<gene>
    <name evidence="7" type="ORF">SAMN05444682_10790</name>
</gene>
<dbReference type="SFLD" id="SFLDS00029">
    <property type="entry name" value="Radical_SAM"/>
    <property type="match status" value="2"/>
</dbReference>
<dbReference type="AlphaFoldDB" id="A0A1I3N3S4"/>
<protein>
    <submittedName>
        <fullName evidence="7">Pyruvate formate lyase activating enzyme</fullName>
    </submittedName>
</protein>
<feature type="domain" description="Radical SAM core" evidence="6">
    <location>
        <begin position="15"/>
        <end position="225"/>
    </location>
</feature>
<dbReference type="SUPFAM" id="SSF102114">
    <property type="entry name" value="Radical SAM enzymes"/>
    <property type="match status" value="1"/>
</dbReference>
<accession>A0A1I3N3S4</accession>
<dbReference type="STRING" id="1477437.SAMN05444682_10790"/>
<dbReference type="InterPro" id="IPR012840">
    <property type="entry name" value="NrdG2"/>
</dbReference>
<evidence type="ECO:0000259" key="6">
    <source>
        <dbReference type="PROSITE" id="PS51918"/>
    </source>
</evidence>
<evidence type="ECO:0000256" key="3">
    <source>
        <dbReference type="ARBA" id="ARBA00022723"/>
    </source>
</evidence>
<organism evidence="7 8">
    <name type="scientific">Parapedobacter indicus</name>
    <dbReference type="NCBI Taxonomy" id="1477437"/>
    <lineage>
        <taxon>Bacteria</taxon>
        <taxon>Pseudomonadati</taxon>
        <taxon>Bacteroidota</taxon>
        <taxon>Sphingobacteriia</taxon>
        <taxon>Sphingobacteriales</taxon>
        <taxon>Sphingobacteriaceae</taxon>
        <taxon>Parapedobacter</taxon>
    </lineage>
</organism>
<evidence type="ECO:0000256" key="2">
    <source>
        <dbReference type="ARBA" id="ARBA00022691"/>
    </source>
</evidence>
<dbReference type="SFLD" id="SFLDG01067">
    <property type="entry name" value="SPASM/twitch_domain_containing"/>
    <property type="match status" value="1"/>
</dbReference>
<dbReference type="SFLD" id="SFLDG01094">
    <property type="entry name" value="Uncharacterised_Radical_SAM_Su"/>
    <property type="match status" value="1"/>
</dbReference>
<dbReference type="GO" id="GO:0016829">
    <property type="term" value="F:lyase activity"/>
    <property type="evidence" value="ECO:0007669"/>
    <property type="project" value="UniProtKB-KW"/>
</dbReference>
<evidence type="ECO:0000256" key="5">
    <source>
        <dbReference type="ARBA" id="ARBA00023014"/>
    </source>
</evidence>
<dbReference type="GO" id="GO:0046872">
    <property type="term" value="F:metal ion binding"/>
    <property type="evidence" value="ECO:0007669"/>
    <property type="project" value="UniProtKB-KW"/>
</dbReference>
<dbReference type="OrthoDB" id="9782387at2"/>